<sequence>MEHTRSWPTPCGQQASALGSGDDNDPSALDLRPHSTLDSHSHTTEHDLTALRATLTTSQEALDQRKLGLVARQERIEGMDRSVREVQRAVEYHEGAVGRHEEAIGRREKEVEEEVVERRERDVQ</sequence>
<keyword evidence="3" id="KW-1185">Reference proteome</keyword>
<dbReference type="EMBL" id="KN838649">
    <property type="protein sequence ID" value="KIJ99299.1"/>
    <property type="molecule type" value="Genomic_DNA"/>
</dbReference>
<dbReference type="Proteomes" id="UP000054477">
    <property type="component" value="Unassembled WGS sequence"/>
</dbReference>
<reference evidence="2 3" key="1">
    <citation type="submission" date="2014-04" db="EMBL/GenBank/DDBJ databases">
        <authorList>
            <consortium name="DOE Joint Genome Institute"/>
            <person name="Kuo A."/>
            <person name="Kohler A."/>
            <person name="Nagy L.G."/>
            <person name="Floudas D."/>
            <person name="Copeland A."/>
            <person name="Barry K.W."/>
            <person name="Cichocki N."/>
            <person name="Veneault-Fourrey C."/>
            <person name="LaButti K."/>
            <person name="Lindquist E.A."/>
            <person name="Lipzen A."/>
            <person name="Lundell T."/>
            <person name="Morin E."/>
            <person name="Murat C."/>
            <person name="Sun H."/>
            <person name="Tunlid A."/>
            <person name="Henrissat B."/>
            <person name="Grigoriev I.V."/>
            <person name="Hibbett D.S."/>
            <person name="Martin F."/>
            <person name="Nordberg H.P."/>
            <person name="Cantor M.N."/>
            <person name="Hua S.X."/>
        </authorList>
    </citation>
    <scope>NUCLEOTIDE SEQUENCE [LARGE SCALE GENOMIC DNA]</scope>
    <source>
        <strain evidence="2 3">LaAM-08-1</strain>
    </source>
</reference>
<organism evidence="2 3">
    <name type="scientific">Laccaria amethystina LaAM-08-1</name>
    <dbReference type="NCBI Taxonomy" id="1095629"/>
    <lineage>
        <taxon>Eukaryota</taxon>
        <taxon>Fungi</taxon>
        <taxon>Dikarya</taxon>
        <taxon>Basidiomycota</taxon>
        <taxon>Agaricomycotina</taxon>
        <taxon>Agaricomycetes</taxon>
        <taxon>Agaricomycetidae</taxon>
        <taxon>Agaricales</taxon>
        <taxon>Agaricineae</taxon>
        <taxon>Hydnangiaceae</taxon>
        <taxon>Laccaria</taxon>
    </lineage>
</organism>
<gene>
    <name evidence="2" type="ORF">K443DRAFT_175228</name>
</gene>
<dbReference type="AlphaFoldDB" id="A0A0C9WNQ4"/>
<evidence type="ECO:0000256" key="1">
    <source>
        <dbReference type="SAM" id="MobiDB-lite"/>
    </source>
</evidence>
<evidence type="ECO:0000313" key="2">
    <source>
        <dbReference type="EMBL" id="KIJ99299.1"/>
    </source>
</evidence>
<proteinExistence type="predicted"/>
<dbReference type="OrthoDB" id="3121515at2759"/>
<name>A0A0C9WNQ4_9AGAR</name>
<feature type="region of interest" description="Disordered" evidence="1">
    <location>
        <begin position="98"/>
        <end position="124"/>
    </location>
</feature>
<reference evidence="3" key="2">
    <citation type="submission" date="2015-01" db="EMBL/GenBank/DDBJ databases">
        <title>Evolutionary Origins and Diversification of the Mycorrhizal Mutualists.</title>
        <authorList>
            <consortium name="DOE Joint Genome Institute"/>
            <consortium name="Mycorrhizal Genomics Consortium"/>
            <person name="Kohler A."/>
            <person name="Kuo A."/>
            <person name="Nagy L.G."/>
            <person name="Floudas D."/>
            <person name="Copeland A."/>
            <person name="Barry K.W."/>
            <person name="Cichocki N."/>
            <person name="Veneault-Fourrey C."/>
            <person name="LaButti K."/>
            <person name="Lindquist E.A."/>
            <person name="Lipzen A."/>
            <person name="Lundell T."/>
            <person name="Morin E."/>
            <person name="Murat C."/>
            <person name="Riley R."/>
            <person name="Ohm R."/>
            <person name="Sun H."/>
            <person name="Tunlid A."/>
            <person name="Henrissat B."/>
            <person name="Grigoriev I.V."/>
            <person name="Hibbett D.S."/>
            <person name="Martin F."/>
        </authorList>
    </citation>
    <scope>NUCLEOTIDE SEQUENCE [LARGE SCALE GENOMIC DNA]</scope>
    <source>
        <strain evidence="3">LaAM-08-1</strain>
    </source>
</reference>
<accession>A0A0C9WNQ4</accession>
<dbReference type="HOGENOM" id="CLU_2004272_0_0_1"/>
<feature type="compositionally biased region" description="Basic and acidic residues" evidence="1">
    <location>
        <begin position="31"/>
        <end position="45"/>
    </location>
</feature>
<feature type="region of interest" description="Disordered" evidence="1">
    <location>
        <begin position="1"/>
        <end position="45"/>
    </location>
</feature>
<protein>
    <submittedName>
        <fullName evidence="2">Uncharacterized protein</fullName>
    </submittedName>
</protein>
<evidence type="ECO:0000313" key="3">
    <source>
        <dbReference type="Proteomes" id="UP000054477"/>
    </source>
</evidence>